<name>F4S9B1_MELLP</name>
<evidence type="ECO:0000313" key="2">
    <source>
        <dbReference type="EMBL" id="EGF98789.1"/>
    </source>
</evidence>
<evidence type="ECO:0000313" key="3">
    <source>
        <dbReference type="Proteomes" id="UP000001072"/>
    </source>
</evidence>
<protein>
    <submittedName>
        <fullName evidence="2">Uncharacterized protein</fullName>
    </submittedName>
</protein>
<dbReference type="RefSeq" id="XP_007417959.1">
    <property type="nucleotide sequence ID" value="XM_007417897.1"/>
</dbReference>
<dbReference type="InParanoid" id="F4S9B1"/>
<dbReference type="AlphaFoldDB" id="F4S9B1"/>
<gene>
    <name evidence="2" type="ORF">MELLADRAFT_113269</name>
</gene>
<feature type="compositionally biased region" description="Polar residues" evidence="1">
    <location>
        <begin position="248"/>
        <end position="257"/>
    </location>
</feature>
<keyword evidence="3" id="KW-1185">Reference proteome</keyword>
<sequence>MSHQMQTHIFLPIYLLQYVRDISPSKIDTDLFLTEASTSRLLEVIHIFCPNLKFNENAKNDRQLLETIFRGQAAHQLSNHVLIPKDCKPSVEYFSAVFKAPIFRPQDSEQTITCAADFNSDRTLMFTCSCLTALRHGQYHLASENLIKFLEIYKYLTKDEYSNILGAQDHAEDTLHSHVIYLQQAHASIEGIQLLMREADISANHFQDLEVKLKAATITLQCRQKMFERSIQDVAFLTALGNYHQNKTNANGQFNPHDSSDEAERIPSGGNTSA</sequence>
<dbReference type="EMBL" id="GL883169">
    <property type="protein sequence ID" value="EGF98789.1"/>
    <property type="molecule type" value="Genomic_DNA"/>
</dbReference>
<feature type="region of interest" description="Disordered" evidence="1">
    <location>
        <begin position="248"/>
        <end position="274"/>
    </location>
</feature>
<accession>F4S9B1</accession>
<dbReference type="Proteomes" id="UP000001072">
    <property type="component" value="Unassembled WGS sequence"/>
</dbReference>
<reference evidence="3" key="1">
    <citation type="journal article" date="2011" name="Proc. Natl. Acad. Sci. U.S.A.">
        <title>Obligate biotrophy features unraveled by the genomic analysis of rust fungi.</title>
        <authorList>
            <person name="Duplessis S."/>
            <person name="Cuomo C.A."/>
            <person name="Lin Y.-C."/>
            <person name="Aerts A."/>
            <person name="Tisserant E."/>
            <person name="Veneault-Fourrey C."/>
            <person name="Joly D.L."/>
            <person name="Hacquard S."/>
            <person name="Amselem J."/>
            <person name="Cantarel B.L."/>
            <person name="Chiu R."/>
            <person name="Coutinho P.M."/>
            <person name="Feau N."/>
            <person name="Field M."/>
            <person name="Frey P."/>
            <person name="Gelhaye E."/>
            <person name="Goldberg J."/>
            <person name="Grabherr M.G."/>
            <person name="Kodira C.D."/>
            <person name="Kohler A."/>
            <person name="Kuees U."/>
            <person name="Lindquist E.A."/>
            <person name="Lucas S.M."/>
            <person name="Mago R."/>
            <person name="Mauceli E."/>
            <person name="Morin E."/>
            <person name="Murat C."/>
            <person name="Pangilinan J.L."/>
            <person name="Park R."/>
            <person name="Pearson M."/>
            <person name="Quesneville H."/>
            <person name="Rouhier N."/>
            <person name="Sakthikumar S."/>
            <person name="Salamov A.A."/>
            <person name="Schmutz J."/>
            <person name="Selles B."/>
            <person name="Shapiro H."/>
            <person name="Tanguay P."/>
            <person name="Tuskan G.A."/>
            <person name="Henrissat B."/>
            <person name="Van de Peer Y."/>
            <person name="Rouze P."/>
            <person name="Ellis J.G."/>
            <person name="Dodds P.N."/>
            <person name="Schein J.E."/>
            <person name="Zhong S."/>
            <person name="Hamelin R.C."/>
            <person name="Grigoriev I.V."/>
            <person name="Szabo L.J."/>
            <person name="Martin F."/>
        </authorList>
    </citation>
    <scope>NUCLEOTIDE SEQUENCE [LARGE SCALE GENOMIC DNA]</scope>
    <source>
        <strain evidence="3">98AG31 / pathotype 3-4-7</strain>
    </source>
</reference>
<evidence type="ECO:0000256" key="1">
    <source>
        <dbReference type="SAM" id="MobiDB-lite"/>
    </source>
</evidence>
<proteinExistence type="predicted"/>
<dbReference type="HOGENOM" id="CLU_095764_0_0_1"/>
<dbReference type="KEGG" id="mlr:MELLADRAFT_113269"/>
<dbReference type="VEuPathDB" id="FungiDB:MELLADRAFT_113269"/>
<organism evidence="3">
    <name type="scientific">Melampsora larici-populina (strain 98AG31 / pathotype 3-4-7)</name>
    <name type="common">Poplar leaf rust fungus</name>
    <dbReference type="NCBI Taxonomy" id="747676"/>
    <lineage>
        <taxon>Eukaryota</taxon>
        <taxon>Fungi</taxon>
        <taxon>Dikarya</taxon>
        <taxon>Basidiomycota</taxon>
        <taxon>Pucciniomycotina</taxon>
        <taxon>Pucciniomycetes</taxon>
        <taxon>Pucciniales</taxon>
        <taxon>Melampsoraceae</taxon>
        <taxon>Melampsora</taxon>
    </lineage>
</organism>
<dbReference type="GeneID" id="18924935"/>